<dbReference type="EMBL" id="BJWL01000023">
    <property type="protein sequence ID" value="GFZ12409.1"/>
    <property type="molecule type" value="Genomic_DNA"/>
</dbReference>
<dbReference type="AlphaFoldDB" id="A0A7J0GNP3"/>
<sequence length="90" mass="9798">MASSVKAQVLLLLCAFIILSLLALSSSSRLPRQIPTEKIGDSLIPGLRKPSLDKLKLEFEYYRRRSVAMVVDAAGSKRVAPGGPDAQHHL</sequence>
<keyword evidence="3" id="KW-1185">Reference proteome</keyword>
<protein>
    <submittedName>
        <fullName evidence="2">Uncharacterized protein</fullName>
    </submittedName>
</protein>
<dbReference type="Proteomes" id="UP000585474">
    <property type="component" value="Unassembled WGS sequence"/>
</dbReference>
<gene>
    <name evidence="2" type="ORF">Acr_23g0007940</name>
</gene>
<reference evidence="2 3" key="1">
    <citation type="submission" date="2019-07" db="EMBL/GenBank/DDBJ databases">
        <title>De Novo Assembly of kiwifruit Actinidia rufa.</title>
        <authorList>
            <person name="Sugita-Konishi S."/>
            <person name="Sato K."/>
            <person name="Mori E."/>
            <person name="Abe Y."/>
            <person name="Kisaki G."/>
            <person name="Hamano K."/>
            <person name="Suezawa K."/>
            <person name="Otani M."/>
            <person name="Fukuda T."/>
            <person name="Manabe T."/>
            <person name="Gomi K."/>
            <person name="Tabuchi M."/>
            <person name="Akimitsu K."/>
            <person name="Kataoka I."/>
        </authorList>
    </citation>
    <scope>NUCLEOTIDE SEQUENCE [LARGE SCALE GENOMIC DNA]</scope>
    <source>
        <strain evidence="3">cv. Fuchu</strain>
    </source>
</reference>
<feature type="chain" id="PRO_5029570415" evidence="1">
    <location>
        <begin position="28"/>
        <end position="90"/>
    </location>
</feature>
<evidence type="ECO:0000313" key="3">
    <source>
        <dbReference type="Proteomes" id="UP000585474"/>
    </source>
</evidence>
<proteinExistence type="predicted"/>
<comment type="caution">
    <text evidence="2">The sequence shown here is derived from an EMBL/GenBank/DDBJ whole genome shotgun (WGS) entry which is preliminary data.</text>
</comment>
<dbReference type="OrthoDB" id="1406315at2759"/>
<evidence type="ECO:0000313" key="2">
    <source>
        <dbReference type="EMBL" id="GFZ12409.1"/>
    </source>
</evidence>
<evidence type="ECO:0000256" key="1">
    <source>
        <dbReference type="SAM" id="SignalP"/>
    </source>
</evidence>
<name>A0A7J0GNP3_9ERIC</name>
<feature type="signal peptide" evidence="1">
    <location>
        <begin position="1"/>
        <end position="27"/>
    </location>
</feature>
<keyword evidence="1" id="KW-0732">Signal</keyword>
<accession>A0A7J0GNP3</accession>
<organism evidence="2 3">
    <name type="scientific">Actinidia rufa</name>
    <dbReference type="NCBI Taxonomy" id="165716"/>
    <lineage>
        <taxon>Eukaryota</taxon>
        <taxon>Viridiplantae</taxon>
        <taxon>Streptophyta</taxon>
        <taxon>Embryophyta</taxon>
        <taxon>Tracheophyta</taxon>
        <taxon>Spermatophyta</taxon>
        <taxon>Magnoliopsida</taxon>
        <taxon>eudicotyledons</taxon>
        <taxon>Gunneridae</taxon>
        <taxon>Pentapetalae</taxon>
        <taxon>asterids</taxon>
        <taxon>Ericales</taxon>
        <taxon>Actinidiaceae</taxon>
        <taxon>Actinidia</taxon>
    </lineage>
</organism>